<gene>
    <name evidence="1" type="ORF">DPMN_024443</name>
</gene>
<dbReference type="EMBL" id="JAIWYP010000002">
    <property type="protein sequence ID" value="KAH3861513.1"/>
    <property type="molecule type" value="Genomic_DNA"/>
</dbReference>
<keyword evidence="2" id="KW-1185">Reference proteome</keyword>
<reference evidence="1" key="2">
    <citation type="submission" date="2020-11" db="EMBL/GenBank/DDBJ databases">
        <authorList>
            <person name="McCartney M.A."/>
            <person name="Auch B."/>
            <person name="Kono T."/>
            <person name="Mallez S."/>
            <person name="Becker A."/>
            <person name="Gohl D.M."/>
            <person name="Silverstein K.A.T."/>
            <person name="Koren S."/>
            <person name="Bechman K.B."/>
            <person name="Herman A."/>
            <person name="Abrahante J.E."/>
            <person name="Garbe J."/>
        </authorList>
    </citation>
    <scope>NUCLEOTIDE SEQUENCE</scope>
    <source>
        <strain evidence="1">Duluth1</strain>
        <tissue evidence="1">Whole animal</tissue>
    </source>
</reference>
<comment type="caution">
    <text evidence="1">The sequence shown here is derived from an EMBL/GenBank/DDBJ whole genome shotgun (WGS) entry which is preliminary data.</text>
</comment>
<dbReference type="AlphaFoldDB" id="A0A9D4LPT2"/>
<evidence type="ECO:0000313" key="2">
    <source>
        <dbReference type="Proteomes" id="UP000828390"/>
    </source>
</evidence>
<evidence type="ECO:0000313" key="1">
    <source>
        <dbReference type="EMBL" id="KAH3861513.1"/>
    </source>
</evidence>
<sequence>MHRQMLYLPVFVHLKFFHRATDNLHFGLCSGLTVLFLGVQISARRFTTVNATCSGFVLAKWLDGVGVLLADDNYQDDDDDN</sequence>
<reference evidence="1" key="1">
    <citation type="journal article" date="2019" name="bioRxiv">
        <title>The Genome of the Zebra Mussel, Dreissena polymorpha: A Resource for Invasive Species Research.</title>
        <authorList>
            <person name="McCartney M.A."/>
            <person name="Auch B."/>
            <person name="Kono T."/>
            <person name="Mallez S."/>
            <person name="Zhang Y."/>
            <person name="Obille A."/>
            <person name="Becker A."/>
            <person name="Abrahante J.E."/>
            <person name="Garbe J."/>
            <person name="Badalamenti J.P."/>
            <person name="Herman A."/>
            <person name="Mangelson H."/>
            <person name="Liachko I."/>
            <person name="Sullivan S."/>
            <person name="Sone E.D."/>
            <person name="Koren S."/>
            <person name="Silverstein K.A.T."/>
            <person name="Beckman K.B."/>
            <person name="Gohl D.M."/>
        </authorList>
    </citation>
    <scope>NUCLEOTIDE SEQUENCE</scope>
    <source>
        <strain evidence="1">Duluth1</strain>
        <tissue evidence="1">Whole animal</tissue>
    </source>
</reference>
<protein>
    <submittedName>
        <fullName evidence="1">Uncharacterized protein</fullName>
    </submittedName>
</protein>
<dbReference type="Proteomes" id="UP000828390">
    <property type="component" value="Unassembled WGS sequence"/>
</dbReference>
<accession>A0A9D4LPT2</accession>
<proteinExistence type="predicted"/>
<organism evidence="1 2">
    <name type="scientific">Dreissena polymorpha</name>
    <name type="common">Zebra mussel</name>
    <name type="synonym">Mytilus polymorpha</name>
    <dbReference type="NCBI Taxonomy" id="45954"/>
    <lineage>
        <taxon>Eukaryota</taxon>
        <taxon>Metazoa</taxon>
        <taxon>Spiralia</taxon>
        <taxon>Lophotrochozoa</taxon>
        <taxon>Mollusca</taxon>
        <taxon>Bivalvia</taxon>
        <taxon>Autobranchia</taxon>
        <taxon>Heteroconchia</taxon>
        <taxon>Euheterodonta</taxon>
        <taxon>Imparidentia</taxon>
        <taxon>Neoheterodontei</taxon>
        <taxon>Myida</taxon>
        <taxon>Dreissenoidea</taxon>
        <taxon>Dreissenidae</taxon>
        <taxon>Dreissena</taxon>
    </lineage>
</organism>
<name>A0A9D4LPT2_DREPO</name>